<dbReference type="AlphaFoldDB" id="A0A1F7X127"/>
<keyword evidence="6 9" id="KW-0067">ATP-binding</keyword>
<dbReference type="Gene3D" id="3.40.50.620">
    <property type="entry name" value="HUPs"/>
    <property type="match status" value="1"/>
</dbReference>
<feature type="short sequence motif" description="'KMSKS' region" evidence="9">
    <location>
        <begin position="279"/>
        <end position="283"/>
    </location>
</feature>
<name>A0A1F7X127_9BACT</name>
<keyword evidence="2 9" id="KW-0436">Ligase</keyword>
<comment type="subcellular location">
    <subcellularLocation>
        <location evidence="9">Cytoplasm</location>
    </subcellularLocation>
</comment>
<dbReference type="PANTHER" id="PTHR10890:SF3">
    <property type="entry name" value="CYSTEINE--TRNA LIGASE, CYTOPLASMIC"/>
    <property type="match status" value="1"/>
</dbReference>
<comment type="caution">
    <text evidence="13">The sequence shown here is derived from an EMBL/GenBank/DDBJ whole genome shotgun (WGS) entry which is preliminary data.</text>
</comment>
<keyword evidence="4 9" id="KW-0547">Nucleotide-binding</keyword>
<dbReference type="InterPro" id="IPR014729">
    <property type="entry name" value="Rossmann-like_a/b/a_fold"/>
</dbReference>
<keyword evidence="5 9" id="KW-0862">Zinc</keyword>
<gene>
    <name evidence="9" type="primary">cysS</name>
    <name evidence="13" type="ORF">A2Z67_00330</name>
</gene>
<evidence type="ECO:0000256" key="7">
    <source>
        <dbReference type="ARBA" id="ARBA00022917"/>
    </source>
</evidence>
<feature type="binding site" evidence="9">
    <location>
        <position position="221"/>
    </location>
    <ligand>
        <name>Zn(2+)</name>
        <dbReference type="ChEBI" id="CHEBI:29105"/>
    </ligand>
</feature>
<keyword evidence="3 9" id="KW-0479">Metal-binding</keyword>
<evidence type="ECO:0000256" key="3">
    <source>
        <dbReference type="ARBA" id="ARBA00022723"/>
    </source>
</evidence>
<feature type="coiled-coil region" evidence="10">
    <location>
        <begin position="323"/>
        <end position="360"/>
    </location>
</feature>
<dbReference type="PANTHER" id="PTHR10890">
    <property type="entry name" value="CYSTEINYL-TRNA SYNTHETASE"/>
    <property type="match status" value="1"/>
</dbReference>
<dbReference type="EMBL" id="MGFQ01000038">
    <property type="protein sequence ID" value="OGM08671.1"/>
    <property type="molecule type" value="Genomic_DNA"/>
</dbReference>
<comment type="catalytic activity">
    <reaction evidence="9">
        <text>tRNA(Cys) + L-cysteine + ATP = L-cysteinyl-tRNA(Cys) + AMP + diphosphate</text>
        <dbReference type="Rhea" id="RHEA:17773"/>
        <dbReference type="Rhea" id="RHEA-COMP:9661"/>
        <dbReference type="Rhea" id="RHEA-COMP:9679"/>
        <dbReference type="ChEBI" id="CHEBI:30616"/>
        <dbReference type="ChEBI" id="CHEBI:33019"/>
        <dbReference type="ChEBI" id="CHEBI:35235"/>
        <dbReference type="ChEBI" id="CHEBI:78442"/>
        <dbReference type="ChEBI" id="CHEBI:78517"/>
        <dbReference type="ChEBI" id="CHEBI:456215"/>
        <dbReference type="EC" id="6.1.1.16"/>
    </reaction>
</comment>
<keyword evidence="8 9" id="KW-0030">Aminoacyl-tRNA synthetase</keyword>
<dbReference type="GO" id="GO:0004817">
    <property type="term" value="F:cysteine-tRNA ligase activity"/>
    <property type="evidence" value="ECO:0007669"/>
    <property type="project" value="UniProtKB-UniRule"/>
</dbReference>
<feature type="domain" description="tRNA synthetases class I catalytic" evidence="11">
    <location>
        <begin position="18"/>
        <end position="327"/>
    </location>
</feature>
<evidence type="ECO:0000256" key="5">
    <source>
        <dbReference type="ARBA" id="ARBA00022833"/>
    </source>
</evidence>
<dbReference type="Proteomes" id="UP000176939">
    <property type="component" value="Unassembled WGS sequence"/>
</dbReference>
<evidence type="ECO:0000256" key="4">
    <source>
        <dbReference type="ARBA" id="ARBA00022741"/>
    </source>
</evidence>
<evidence type="ECO:0000313" key="13">
    <source>
        <dbReference type="EMBL" id="OGM08671.1"/>
    </source>
</evidence>
<dbReference type="InterPro" id="IPR032678">
    <property type="entry name" value="tRNA-synt_1_cat_dom"/>
</dbReference>
<dbReference type="InterPro" id="IPR056411">
    <property type="entry name" value="CysS_C"/>
</dbReference>
<feature type="short sequence motif" description="'HIGH' region" evidence="9">
    <location>
        <begin position="32"/>
        <end position="42"/>
    </location>
</feature>
<feature type="binding site" evidence="9">
    <location>
        <position position="282"/>
    </location>
    <ligand>
        <name>ATP</name>
        <dbReference type="ChEBI" id="CHEBI:30616"/>
    </ligand>
</feature>
<dbReference type="Pfam" id="PF01406">
    <property type="entry name" value="tRNA-synt_1e"/>
    <property type="match status" value="1"/>
</dbReference>
<dbReference type="GO" id="GO:0006423">
    <property type="term" value="P:cysteinyl-tRNA aminoacylation"/>
    <property type="evidence" value="ECO:0007669"/>
    <property type="project" value="UniProtKB-UniRule"/>
</dbReference>
<dbReference type="GO" id="GO:0005524">
    <property type="term" value="F:ATP binding"/>
    <property type="evidence" value="ECO:0007669"/>
    <property type="project" value="UniProtKB-UniRule"/>
</dbReference>
<protein>
    <recommendedName>
        <fullName evidence="9">Cysteine--tRNA ligase</fullName>
        <ecNumber evidence="9">6.1.1.16</ecNumber>
    </recommendedName>
    <alternativeName>
        <fullName evidence="9">Cysteinyl-tRNA synthetase</fullName>
        <shortName evidence="9">CysRS</shortName>
    </alternativeName>
</protein>
<comment type="cofactor">
    <cofactor evidence="9">
        <name>Zn(2+)</name>
        <dbReference type="ChEBI" id="CHEBI:29105"/>
    </cofactor>
    <text evidence="9">Binds 1 zinc ion per subunit.</text>
</comment>
<dbReference type="InterPro" id="IPR024909">
    <property type="entry name" value="Cys-tRNA/MSH_ligase"/>
</dbReference>
<dbReference type="InterPro" id="IPR009080">
    <property type="entry name" value="tRNAsynth_Ia_anticodon-bd"/>
</dbReference>
<dbReference type="Gene3D" id="1.20.120.1910">
    <property type="entry name" value="Cysteine-tRNA ligase, C-terminal anti-codon recognition domain"/>
    <property type="match status" value="1"/>
</dbReference>
<reference evidence="13 14" key="1">
    <citation type="journal article" date="2016" name="Nat. Commun.">
        <title>Thousands of microbial genomes shed light on interconnected biogeochemical processes in an aquifer system.</title>
        <authorList>
            <person name="Anantharaman K."/>
            <person name="Brown C.T."/>
            <person name="Hug L.A."/>
            <person name="Sharon I."/>
            <person name="Castelle C.J."/>
            <person name="Probst A.J."/>
            <person name="Thomas B.C."/>
            <person name="Singh A."/>
            <person name="Wilkins M.J."/>
            <person name="Karaoz U."/>
            <person name="Brodie E.L."/>
            <person name="Williams K.H."/>
            <person name="Hubbard S.S."/>
            <person name="Banfield J.F."/>
        </authorList>
    </citation>
    <scope>NUCLEOTIDE SEQUENCE [LARGE SCALE GENOMIC DNA]</scope>
</reference>
<feature type="binding site" evidence="9">
    <location>
        <position position="246"/>
    </location>
    <ligand>
        <name>Zn(2+)</name>
        <dbReference type="ChEBI" id="CHEBI:29105"/>
    </ligand>
</feature>
<evidence type="ECO:0000256" key="6">
    <source>
        <dbReference type="ARBA" id="ARBA00022840"/>
    </source>
</evidence>
<dbReference type="NCBIfam" id="TIGR00435">
    <property type="entry name" value="cysS"/>
    <property type="match status" value="1"/>
</dbReference>
<dbReference type="EC" id="6.1.1.16" evidence="9"/>
<evidence type="ECO:0000259" key="11">
    <source>
        <dbReference type="Pfam" id="PF01406"/>
    </source>
</evidence>
<comment type="similarity">
    <text evidence="9">Belongs to the class-I aminoacyl-tRNA synthetase family.</text>
</comment>
<dbReference type="SUPFAM" id="SSF52374">
    <property type="entry name" value="Nucleotidylyl transferase"/>
    <property type="match status" value="1"/>
</dbReference>
<organism evidence="13 14">
    <name type="scientific">Candidatus Woesebacteria bacterium RBG_13_36_22</name>
    <dbReference type="NCBI Taxonomy" id="1802478"/>
    <lineage>
        <taxon>Bacteria</taxon>
        <taxon>Candidatus Woeseibacteriota</taxon>
    </lineage>
</organism>
<dbReference type="Pfam" id="PF23493">
    <property type="entry name" value="CysS_C"/>
    <property type="match status" value="1"/>
</dbReference>
<dbReference type="GO" id="GO:0005829">
    <property type="term" value="C:cytosol"/>
    <property type="evidence" value="ECO:0007669"/>
    <property type="project" value="TreeGrafter"/>
</dbReference>
<keyword evidence="10" id="KW-0175">Coiled coil</keyword>
<dbReference type="GO" id="GO:0008270">
    <property type="term" value="F:zinc ion binding"/>
    <property type="evidence" value="ECO:0007669"/>
    <property type="project" value="UniProtKB-UniRule"/>
</dbReference>
<feature type="binding site" evidence="9">
    <location>
        <position position="30"/>
    </location>
    <ligand>
        <name>Zn(2+)</name>
        <dbReference type="ChEBI" id="CHEBI:29105"/>
    </ligand>
</feature>
<dbReference type="SUPFAM" id="SSF47323">
    <property type="entry name" value="Anticodon-binding domain of a subclass of class I aminoacyl-tRNA synthetases"/>
    <property type="match status" value="1"/>
</dbReference>
<keyword evidence="9" id="KW-0963">Cytoplasm</keyword>
<evidence type="ECO:0000313" key="14">
    <source>
        <dbReference type="Proteomes" id="UP000176939"/>
    </source>
</evidence>
<dbReference type="CDD" id="cd00672">
    <property type="entry name" value="CysRS_core"/>
    <property type="match status" value="1"/>
</dbReference>
<evidence type="ECO:0000256" key="9">
    <source>
        <dbReference type="HAMAP-Rule" id="MF_00041"/>
    </source>
</evidence>
<dbReference type="InterPro" id="IPR015803">
    <property type="entry name" value="Cys-tRNA-ligase"/>
</dbReference>
<feature type="binding site" evidence="9">
    <location>
        <position position="250"/>
    </location>
    <ligand>
        <name>Zn(2+)</name>
        <dbReference type="ChEBI" id="CHEBI:29105"/>
    </ligand>
</feature>
<evidence type="ECO:0000259" key="12">
    <source>
        <dbReference type="Pfam" id="PF23493"/>
    </source>
</evidence>
<keyword evidence="7 9" id="KW-0648">Protein biosynthesis</keyword>
<proteinExistence type="inferred from homology"/>
<evidence type="ECO:0000256" key="10">
    <source>
        <dbReference type="SAM" id="Coils"/>
    </source>
</evidence>
<dbReference type="HAMAP" id="MF_00041">
    <property type="entry name" value="Cys_tRNA_synth"/>
    <property type="match status" value="1"/>
</dbReference>
<comment type="subunit">
    <text evidence="1 9">Monomer.</text>
</comment>
<evidence type="ECO:0000256" key="1">
    <source>
        <dbReference type="ARBA" id="ARBA00011245"/>
    </source>
</evidence>
<evidence type="ECO:0000256" key="8">
    <source>
        <dbReference type="ARBA" id="ARBA00023146"/>
    </source>
</evidence>
<accession>A0A1F7X127</accession>
<evidence type="ECO:0000256" key="2">
    <source>
        <dbReference type="ARBA" id="ARBA00022598"/>
    </source>
</evidence>
<dbReference type="PRINTS" id="PR00983">
    <property type="entry name" value="TRNASYNTHCYS"/>
</dbReference>
<sequence length="469" mass="53836">MKDIYLSNTLSRKKEKFIPVKEGFVGIYSCGPTVYWNQHIGHMYAYVQWDTLVRFLRYIGYEVKWVMNITDVGHMTSDEDTGEDKMEKGAKREGVSVWDLADRYIKQFKDSMSLLNITSPDVLPRATKHIVDQVNLIKLIEKNKFTYQTQMGVVYDTSKFPDYAKFGQLDLDSQKPRQDVEEDKEKKRPWDFLLWVTGNIKHIMQWDSPWGKGYPGWHIECTAMSTKYLGNNFDIHTGGIEHIAVHHTNEIAQGFAAFGKQTANYWLHNGWLTGSEGEKMSKSLGNYVTAQELVEKGYNPLALRYLIYSSHYKRGLQFSWQALDAATAALDKLKNAVTGLKESEKEREELSAEKMKKIDEYRDKFVSALSDDINIPVALSVLWEVVKSNIPASDKYDLVLSFDEVLGLKLVKTNIGLVIPKEVRNLVAKRENIRKAGNYEEADKLRMEIEKKGYSVKDTPQGSEVKPIQ</sequence>
<feature type="domain" description="Cysteinyl-tRNA ligase anticodon binding" evidence="12">
    <location>
        <begin position="419"/>
        <end position="462"/>
    </location>
</feature>